<dbReference type="Pfam" id="PF07670">
    <property type="entry name" value="Gate"/>
    <property type="match status" value="2"/>
</dbReference>
<evidence type="ECO:0000256" key="8">
    <source>
        <dbReference type="ARBA" id="ARBA00022989"/>
    </source>
</evidence>
<organism evidence="16 17">
    <name type="scientific">Anaeroselena agilis</name>
    <dbReference type="NCBI Taxonomy" id="3063788"/>
    <lineage>
        <taxon>Bacteria</taxon>
        <taxon>Bacillati</taxon>
        <taxon>Bacillota</taxon>
        <taxon>Negativicutes</taxon>
        <taxon>Acetonemataceae</taxon>
        <taxon>Anaeroselena</taxon>
    </lineage>
</organism>
<dbReference type="NCBIfam" id="TIGR00437">
    <property type="entry name" value="feoB"/>
    <property type="match status" value="1"/>
</dbReference>
<evidence type="ECO:0000256" key="14">
    <source>
        <dbReference type="RuleBase" id="RU362098"/>
    </source>
</evidence>
<dbReference type="InterPro" id="IPR027417">
    <property type="entry name" value="P-loop_NTPase"/>
</dbReference>
<dbReference type="PANTHER" id="PTHR43185:SF1">
    <property type="entry name" value="FE(2+) TRANSPORTER FEOB"/>
    <property type="match status" value="1"/>
</dbReference>
<evidence type="ECO:0000256" key="13">
    <source>
        <dbReference type="NCBIfam" id="TIGR00437"/>
    </source>
</evidence>
<dbReference type="EMBL" id="JAUOZS010000001">
    <property type="protein sequence ID" value="MDT8902834.1"/>
    <property type="molecule type" value="Genomic_DNA"/>
</dbReference>
<dbReference type="PROSITE" id="PS51711">
    <property type="entry name" value="G_FEOB"/>
    <property type="match status" value="1"/>
</dbReference>
<keyword evidence="10" id="KW-0406">Ion transport</keyword>
<comment type="caution">
    <text evidence="16">The sequence shown here is derived from an EMBL/GenBank/DDBJ whole genome shotgun (WGS) entry which is preliminary data.</text>
</comment>
<dbReference type="InterPro" id="IPR011640">
    <property type="entry name" value="Fe2_transport_prot_B_C"/>
</dbReference>
<comment type="function">
    <text evidence="1 14">Probable transporter of a GTP-driven Fe(2+) uptake system.</text>
</comment>
<evidence type="ECO:0000256" key="1">
    <source>
        <dbReference type="ARBA" id="ARBA00003926"/>
    </source>
</evidence>
<feature type="transmembrane region" description="Helical" evidence="14">
    <location>
        <begin position="317"/>
        <end position="337"/>
    </location>
</feature>
<dbReference type="Proteomes" id="UP001254848">
    <property type="component" value="Unassembled WGS sequence"/>
</dbReference>
<feature type="domain" description="FeoB-type G" evidence="15">
    <location>
        <begin position="5"/>
        <end position="167"/>
    </location>
</feature>
<feature type="transmembrane region" description="Helical" evidence="14">
    <location>
        <begin position="486"/>
        <end position="503"/>
    </location>
</feature>
<keyword evidence="8 14" id="KW-1133">Transmembrane helix</keyword>
<dbReference type="InterPro" id="IPR050860">
    <property type="entry name" value="FeoB_GTPase"/>
</dbReference>
<evidence type="ECO:0000313" key="16">
    <source>
        <dbReference type="EMBL" id="MDT8902834.1"/>
    </source>
</evidence>
<feature type="transmembrane region" description="Helical" evidence="14">
    <location>
        <begin position="253"/>
        <end position="271"/>
    </location>
</feature>
<evidence type="ECO:0000313" key="17">
    <source>
        <dbReference type="Proteomes" id="UP001254848"/>
    </source>
</evidence>
<dbReference type="PANTHER" id="PTHR43185">
    <property type="entry name" value="FERROUS IRON TRANSPORT PROTEIN B"/>
    <property type="match status" value="1"/>
</dbReference>
<evidence type="ECO:0000256" key="7">
    <source>
        <dbReference type="ARBA" id="ARBA00022741"/>
    </source>
</evidence>
<feature type="transmembrane region" description="Helical" evidence="14">
    <location>
        <begin position="357"/>
        <end position="379"/>
    </location>
</feature>
<keyword evidence="5 14" id="KW-0410">Iron transport</keyword>
<keyword evidence="17" id="KW-1185">Reference proteome</keyword>
<evidence type="ECO:0000256" key="9">
    <source>
        <dbReference type="ARBA" id="ARBA00023004"/>
    </source>
</evidence>
<reference evidence="16 17" key="1">
    <citation type="submission" date="2023-07" db="EMBL/GenBank/DDBJ databases">
        <title>The novel representative of Negativicutes class, Anaeroselena agilis gen. nov. sp. nov.</title>
        <authorList>
            <person name="Prokofeva M.I."/>
            <person name="Elcheninov A.G."/>
            <person name="Klyukina A."/>
            <person name="Kublanov I.V."/>
            <person name="Frolov E.N."/>
            <person name="Podosokorskaya O.A."/>
        </authorList>
    </citation>
    <scope>NUCLEOTIDE SEQUENCE [LARGE SCALE GENOMIC DNA]</scope>
    <source>
        <strain evidence="16 17">4137-cl</strain>
    </source>
</reference>
<feature type="transmembrane region" description="Helical" evidence="14">
    <location>
        <begin position="523"/>
        <end position="541"/>
    </location>
</feature>
<evidence type="ECO:0000256" key="4">
    <source>
        <dbReference type="ARBA" id="ARBA00022475"/>
    </source>
</evidence>
<dbReference type="InterPro" id="IPR003373">
    <property type="entry name" value="Fe2_transport_prot-B"/>
</dbReference>
<dbReference type="Pfam" id="PF02421">
    <property type="entry name" value="FeoB_N"/>
    <property type="match status" value="1"/>
</dbReference>
<keyword evidence="12 14" id="KW-0472">Membrane</keyword>
<gene>
    <name evidence="16" type="primary">feoB</name>
    <name evidence="16" type="ORF">Q4T40_16455</name>
</gene>
<keyword evidence="7" id="KW-0547">Nucleotide-binding</keyword>
<keyword evidence="6 14" id="KW-0812">Transmembrane</keyword>
<comment type="similarity">
    <text evidence="14">Belongs to the TRAFAC class TrmE-Era-EngA-EngB-Septin-like GTPase superfamily. FeoB GTPase (TC 9.A.8) family.</text>
</comment>
<keyword evidence="3 14" id="KW-0813">Transport</keyword>
<evidence type="ECO:0000256" key="6">
    <source>
        <dbReference type="ARBA" id="ARBA00022692"/>
    </source>
</evidence>
<comment type="subcellular location">
    <subcellularLocation>
        <location evidence="2 14">Cell membrane</location>
        <topology evidence="2 14">Multi-pass membrane protein</topology>
    </subcellularLocation>
</comment>
<evidence type="ECO:0000256" key="3">
    <source>
        <dbReference type="ARBA" id="ARBA00022448"/>
    </source>
</evidence>
<keyword evidence="9 14" id="KW-0408">Iron</keyword>
<keyword evidence="11 14" id="KW-0342">GTP-binding</keyword>
<evidence type="ECO:0000256" key="5">
    <source>
        <dbReference type="ARBA" id="ARBA00022496"/>
    </source>
</evidence>
<sequence>MTKKTLSVDLVGNPNVGKSSLFNALTGAAQLIGNWCGKTTEACTTKVAYGGREISFTDLPGVYGFGHASREETLVDKHLRADPPDVVLVIVDALNLERNLYLALEALERYGKVVVLLNKIDAAGEHGMVIDHARLAALLGIPVIPAVATGQLDAAALYHALFAVADRDPAAPYAISYPPAVEAAIAAVHAPSDNNGLARWRAVEAVEEADEDLQVEIINARYAAAAALAAQCLVHHPTETLTDKIDRWALHRIWGVPIMIVVFAVLFYLTFTVSRPLSDLLGLLFETLAEYSRAALPAWGVPDLAVSLLVDGLLSGIGATLGFLPQIAIFFLVYHIIQDTGYIVRVAFLMDRVMTAIGLNGKIFIPLVAGYSCNVSGILASRILTSRYDRLVAVLASSYAPCSARLGVMVFVVSAFFPSGHATLVMLALLAISVAMMATVAFVARFFVTDDESSPFLSEVPVYHLPDLKHLLLDTGARTLHFLKRIRNVIILSSILVWYLSTFPAGPFENTYLARIGLTLEPFGALFGLDWQLLVALIAGIPAKESALTTLGVIYQASGDGGLATALTSHISPLAAFTFLVVYMTYIPCLATVITIYQEMRNWSVAVASVYGSILLSVLLGLLSYNIGKLFF</sequence>
<dbReference type="Pfam" id="PF07664">
    <property type="entry name" value="FeoB_C"/>
    <property type="match status" value="1"/>
</dbReference>
<name>A0ABU3P1C1_9FIRM</name>
<feature type="transmembrane region" description="Helical" evidence="14">
    <location>
        <begin position="603"/>
        <end position="625"/>
    </location>
</feature>
<evidence type="ECO:0000256" key="12">
    <source>
        <dbReference type="ARBA" id="ARBA00023136"/>
    </source>
</evidence>
<dbReference type="RefSeq" id="WP_413781305.1">
    <property type="nucleotide sequence ID" value="NZ_JAUOZS010000001.1"/>
</dbReference>
<evidence type="ECO:0000256" key="10">
    <source>
        <dbReference type="ARBA" id="ARBA00023065"/>
    </source>
</evidence>
<evidence type="ECO:0000256" key="2">
    <source>
        <dbReference type="ARBA" id="ARBA00004651"/>
    </source>
</evidence>
<dbReference type="InterPro" id="IPR030389">
    <property type="entry name" value="G_FEOB_dom"/>
</dbReference>
<evidence type="ECO:0000256" key="11">
    <source>
        <dbReference type="ARBA" id="ARBA00023134"/>
    </source>
</evidence>
<evidence type="ECO:0000259" key="15">
    <source>
        <dbReference type="PROSITE" id="PS51711"/>
    </source>
</evidence>
<accession>A0ABU3P1C1</accession>
<feature type="transmembrane region" description="Helical" evidence="14">
    <location>
        <begin position="391"/>
        <end position="417"/>
    </location>
</feature>
<keyword evidence="4" id="KW-1003">Cell membrane</keyword>
<dbReference type="SUPFAM" id="SSF52540">
    <property type="entry name" value="P-loop containing nucleoside triphosphate hydrolases"/>
    <property type="match status" value="1"/>
</dbReference>
<feature type="transmembrane region" description="Helical" evidence="14">
    <location>
        <begin position="423"/>
        <end position="448"/>
    </location>
</feature>
<protein>
    <recommendedName>
        <fullName evidence="13 14">Ferrous iron transport protein B</fullName>
    </recommendedName>
</protein>
<feature type="transmembrane region" description="Helical" evidence="14">
    <location>
        <begin position="574"/>
        <end position="597"/>
    </location>
</feature>
<proteinExistence type="inferred from homology"/>
<dbReference type="Gene3D" id="3.40.50.300">
    <property type="entry name" value="P-loop containing nucleotide triphosphate hydrolases"/>
    <property type="match status" value="1"/>
</dbReference>
<dbReference type="InterPro" id="IPR011642">
    <property type="entry name" value="Gate_dom"/>
</dbReference>